<dbReference type="GO" id="GO:0008681">
    <property type="term" value="F:2-octaprenyl-6-methoxyphenol hydroxylase activity"/>
    <property type="evidence" value="ECO:0007669"/>
    <property type="project" value="TreeGrafter"/>
</dbReference>
<dbReference type="GO" id="GO:0006744">
    <property type="term" value="P:ubiquinone biosynthetic process"/>
    <property type="evidence" value="ECO:0007669"/>
    <property type="project" value="InterPro"/>
</dbReference>
<evidence type="ECO:0000313" key="10">
    <source>
        <dbReference type="Proteomes" id="UP000631300"/>
    </source>
</evidence>
<comment type="cofactor">
    <cofactor evidence="1">
        <name>FAD</name>
        <dbReference type="ChEBI" id="CHEBI:57692"/>
    </cofactor>
</comment>
<dbReference type="GO" id="GO:0071949">
    <property type="term" value="F:FAD binding"/>
    <property type="evidence" value="ECO:0007669"/>
    <property type="project" value="InterPro"/>
</dbReference>
<keyword evidence="4" id="KW-0285">Flavoprotein</keyword>
<reference evidence="9" key="1">
    <citation type="journal article" date="2014" name="Int. J. Syst. Evol. Microbiol.">
        <title>Complete genome sequence of Corynebacterium casei LMG S-19264T (=DSM 44701T), isolated from a smear-ripened cheese.</title>
        <authorList>
            <consortium name="US DOE Joint Genome Institute (JGI-PGF)"/>
            <person name="Walter F."/>
            <person name="Albersmeier A."/>
            <person name="Kalinowski J."/>
            <person name="Ruckert C."/>
        </authorList>
    </citation>
    <scope>NUCLEOTIDE SEQUENCE</scope>
    <source>
        <strain evidence="9">KCTC 22164</strain>
    </source>
</reference>
<dbReference type="Proteomes" id="UP000631300">
    <property type="component" value="Unassembled WGS sequence"/>
</dbReference>
<dbReference type="InterPro" id="IPR036188">
    <property type="entry name" value="FAD/NAD-bd_sf"/>
</dbReference>
<evidence type="ECO:0000256" key="1">
    <source>
        <dbReference type="ARBA" id="ARBA00001974"/>
    </source>
</evidence>
<dbReference type="NCBIfam" id="TIGR01988">
    <property type="entry name" value="Ubi-OHases"/>
    <property type="match status" value="1"/>
</dbReference>
<name>A0A918JQF6_9ALTE</name>
<evidence type="ECO:0000256" key="7">
    <source>
        <dbReference type="ARBA" id="ARBA00023033"/>
    </source>
</evidence>
<dbReference type="NCBIfam" id="NF004356">
    <property type="entry name" value="PRK05732.1"/>
    <property type="match status" value="1"/>
</dbReference>
<reference evidence="9" key="2">
    <citation type="submission" date="2020-09" db="EMBL/GenBank/DDBJ databases">
        <authorList>
            <person name="Sun Q."/>
            <person name="Kim S."/>
        </authorList>
    </citation>
    <scope>NUCLEOTIDE SEQUENCE</scope>
    <source>
        <strain evidence="9">KCTC 22164</strain>
    </source>
</reference>
<dbReference type="PROSITE" id="PS01304">
    <property type="entry name" value="UBIH"/>
    <property type="match status" value="1"/>
</dbReference>
<dbReference type="InterPro" id="IPR018168">
    <property type="entry name" value="Ubi_Hdrlase_CS"/>
</dbReference>
<dbReference type="RefSeq" id="WP_189407917.1">
    <property type="nucleotide sequence ID" value="NZ_BMXP01000010.1"/>
</dbReference>
<dbReference type="AlphaFoldDB" id="A0A918JQF6"/>
<evidence type="ECO:0000256" key="2">
    <source>
        <dbReference type="ARBA" id="ARBA00004749"/>
    </source>
</evidence>
<dbReference type="InterPro" id="IPR010971">
    <property type="entry name" value="UbiH/COQ6"/>
</dbReference>
<dbReference type="PANTHER" id="PTHR43876:SF8">
    <property type="entry name" value="2-OCTAPRENYL-6-METHOXYPHENOL HYDROXYLASE"/>
    <property type="match status" value="1"/>
</dbReference>
<dbReference type="Gene3D" id="3.50.50.60">
    <property type="entry name" value="FAD/NAD(P)-binding domain"/>
    <property type="match status" value="2"/>
</dbReference>
<evidence type="ECO:0000256" key="4">
    <source>
        <dbReference type="ARBA" id="ARBA00022630"/>
    </source>
</evidence>
<evidence type="ECO:0000259" key="8">
    <source>
        <dbReference type="Pfam" id="PF01494"/>
    </source>
</evidence>
<sequence length="409" mass="43692">MADSDVVIVGGGVVGHTLARGLVTHTSLTVTLVDATDINDANTASAHGPGFDTRIIALSKRTADAFGQLSVPLSSAGATPIHHIQVTDQGHSGFCAMDAGDYRLDHFGQVVSLAQLGATLHDSLKQEAAFTYLAPATVVSATPSQEHTQITLADGKHLRARLLVLADGGRSGLAEALGYQRQHKPYQQTALIANVHTSEPHHNRAYERFTAQGPVAFLPFDSQIGEHDMPGHGFSVVWTRRHAHEQILTDDAAFIRSLQQAMGYRQGRILRTTPRVSYPLGLSYTTEVAGQRSVIVGNAAQTLHPIAGQGFNLGLRDCLNLVSIISGHPDAGSMAVTQRYAKSRRTDRQVSMTLTDTLVHTFSNTHLPLVAARNAGLFALAASPLARRQFVTQTTGFGAGSAFSDKDNT</sequence>
<proteinExistence type="inferred from homology"/>
<evidence type="ECO:0000256" key="5">
    <source>
        <dbReference type="ARBA" id="ARBA00022827"/>
    </source>
</evidence>
<accession>A0A918JQF6</accession>
<dbReference type="InterPro" id="IPR051205">
    <property type="entry name" value="UbiH/COQ6_monooxygenase"/>
</dbReference>
<dbReference type="PANTHER" id="PTHR43876">
    <property type="entry name" value="UBIQUINONE BIOSYNTHESIS MONOOXYGENASE COQ6, MITOCHONDRIAL"/>
    <property type="match status" value="1"/>
</dbReference>
<feature type="domain" description="FAD-binding" evidence="8">
    <location>
        <begin position="4"/>
        <end position="345"/>
    </location>
</feature>
<dbReference type="PRINTS" id="PR00420">
    <property type="entry name" value="RNGMNOXGNASE"/>
</dbReference>
<gene>
    <name evidence="9" type="primary">ubiH</name>
    <name evidence="9" type="ORF">GCM10007391_30180</name>
</gene>
<evidence type="ECO:0000256" key="3">
    <source>
        <dbReference type="ARBA" id="ARBA00005349"/>
    </source>
</evidence>
<comment type="caution">
    <text evidence="9">The sequence shown here is derived from an EMBL/GenBank/DDBJ whole genome shotgun (WGS) entry which is preliminary data.</text>
</comment>
<evidence type="ECO:0000313" key="9">
    <source>
        <dbReference type="EMBL" id="GGW93847.1"/>
    </source>
</evidence>
<evidence type="ECO:0000256" key="6">
    <source>
        <dbReference type="ARBA" id="ARBA00023002"/>
    </source>
</evidence>
<organism evidence="9 10">
    <name type="scientific">Alteromonas halophila</name>
    <dbReference type="NCBI Taxonomy" id="516698"/>
    <lineage>
        <taxon>Bacteria</taxon>
        <taxon>Pseudomonadati</taxon>
        <taxon>Pseudomonadota</taxon>
        <taxon>Gammaproteobacteria</taxon>
        <taxon>Alteromonadales</taxon>
        <taxon>Alteromonadaceae</taxon>
        <taxon>Alteromonas/Salinimonas group</taxon>
        <taxon>Alteromonas</taxon>
    </lineage>
</organism>
<keyword evidence="10" id="KW-1185">Reference proteome</keyword>
<keyword evidence="7" id="KW-0503">Monooxygenase</keyword>
<dbReference type="InterPro" id="IPR002938">
    <property type="entry name" value="FAD-bd"/>
</dbReference>
<dbReference type="EMBL" id="BMXP01000010">
    <property type="protein sequence ID" value="GGW93847.1"/>
    <property type="molecule type" value="Genomic_DNA"/>
</dbReference>
<dbReference type="SUPFAM" id="SSF51905">
    <property type="entry name" value="FAD/NAD(P)-binding domain"/>
    <property type="match status" value="1"/>
</dbReference>
<keyword evidence="5" id="KW-0274">FAD</keyword>
<keyword evidence="6" id="KW-0560">Oxidoreductase</keyword>
<comment type="similarity">
    <text evidence="3">Belongs to the UbiH/COQ6 family.</text>
</comment>
<protein>
    <submittedName>
        <fullName evidence="9">2-octaprenyl-6-methoxyphenol hydroxylase</fullName>
    </submittedName>
</protein>
<dbReference type="Pfam" id="PF01494">
    <property type="entry name" value="FAD_binding_3"/>
    <property type="match status" value="1"/>
</dbReference>
<comment type="pathway">
    <text evidence="2">Cofactor biosynthesis; ubiquinone biosynthesis.</text>
</comment>